<keyword evidence="9" id="KW-1185">Reference proteome</keyword>
<name>A0A0N4V213_ENTVE</name>
<gene>
    <name evidence="8" type="ORF">EVEC_LOCUS3727</name>
</gene>
<evidence type="ECO:0000256" key="1">
    <source>
        <dbReference type="ARBA" id="ARBA00004282"/>
    </source>
</evidence>
<dbReference type="OrthoDB" id="6376697at2759"/>
<dbReference type="InterPro" id="IPR036723">
    <property type="entry name" value="Alpha-catenin/vinculin-like_sf"/>
</dbReference>
<feature type="region of interest" description="Disordered" evidence="7">
    <location>
        <begin position="639"/>
        <end position="662"/>
    </location>
</feature>
<dbReference type="SUPFAM" id="SSF47220">
    <property type="entry name" value="alpha-catenin/vinculin-like"/>
    <property type="match status" value="4"/>
</dbReference>
<dbReference type="GO" id="GO:0016342">
    <property type="term" value="C:catenin complex"/>
    <property type="evidence" value="ECO:0007669"/>
    <property type="project" value="TreeGrafter"/>
</dbReference>
<reference evidence="10" key="1">
    <citation type="submission" date="2017-02" db="UniProtKB">
        <authorList>
            <consortium name="WormBaseParasite"/>
        </authorList>
    </citation>
    <scope>IDENTIFICATION</scope>
</reference>
<dbReference type="GO" id="GO:0098609">
    <property type="term" value="P:cell-cell adhesion"/>
    <property type="evidence" value="ECO:0007669"/>
    <property type="project" value="TreeGrafter"/>
</dbReference>
<dbReference type="GO" id="GO:0051015">
    <property type="term" value="F:actin filament binding"/>
    <property type="evidence" value="ECO:0007669"/>
    <property type="project" value="InterPro"/>
</dbReference>
<dbReference type="Gene3D" id="1.20.120.230">
    <property type="entry name" value="Alpha-catenin/vinculin-like"/>
    <property type="match status" value="5"/>
</dbReference>
<organism evidence="10">
    <name type="scientific">Enterobius vermicularis</name>
    <name type="common">Human pinworm</name>
    <dbReference type="NCBI Taxonomy" id="51028"/>
    <lineage>
        <taxon>Eukaryota</taxon>
        <taxon>Metazoa</taxon>
        <taxon>Ecdysozoa</taxon>
        <taxon>Nematoda</taxon>
        <taxon>Chromadorea</taxon>
        <taxon>Rhabditida</taxon>
        <taxon>Spirurina</taxon>
        <taxon>Oxyuridomorpha</taxon>
        <taxon>Oxyuroidea</taxon>
        <taxon>Oxyuridae</taxon>
        <taxon>Enterobius</taxon>
    </lineage>
</organism>
<comment type="subcellular location">
    <subcellularLocation>
        <location evidence="1">Cell junction</location>
    </subcellularLocation>
    <subcellularLocation>
        <location evidence="2">Cytoplasm</location>
    </subcellularLocation>
</comment>
<evidence type="ECO:0000256" key="5">
    <source>
        <dbReference type="ARBA" id="ARBA00022889"/>
    </source>
</evidence>
<dbReference type="Gene3D" id="6.10.250.2510">
    <property type="match status" value="1"/>
</dbReference>
<dbReference type="InterPro" id="IPR006077">
    <property type="entry name" value="Vinculin/catenin"/>
</dbReference>
<evidence type="ECO:0000256" key="7">
    <source>
        <dbReference type="SAM" id="MobiDB-lite"/>
    </source>
</evidence>
<evidence type="ECO:0000256" key="4">
    <source>
        <dbReference type="ARBA" id="ARBA00022490"/>
    </source>
</evidence>
<sequence>MVLLLGTELEFNIDQLKTRSVERLIFPLINQVTSLANPEILHTLKRTGKSGTVLVAAVEASIARFVEIGRRAIQECPIAKGNAVAELNAGINQLEACGKEVVAAGNEFVVETGNSQKRARTIRAARAVLTQVARILIMADMVDLYTIVDVIDKARDDLEAVVNAESKHELNERYNALCSHLDEVSEMTRLRVKDLRDPAEQDDLQAIRAWVKVNQDVIYTSSVAYIRHPEVDQVRMNRDFSYIEMKKALDAMTSLLQGNPNDYEISLSRYGVVGDLVAELDQFQNRVETLEPSSYKEHLHRPELEGLLERIVSGSAAIADSENTRDERKKKIVDECNNLRQALQDLLSEYERNCGRVEPSEDLYLAVSHLGHKAKDLRRHLRRAIIDHISDAFIDTSTPLMILIESAKQRNQQATSANGQMFLEHSDKLVQAAYLACRMSNNEDSIRILRYSAELVKKLSPQVVNAAYLLCARDSQVAVNNMDAFRDAWLAKVRLLTMAVDSIISLDDFLAVSESHIVEDVKIGIQAVIDGDSNMLDRTAGGIRGRSLRVCDVVDAEMDAVSADPYSDRIKLAVKILRDEVVDEFAQRAERVVNKLEKEAMGEGGEDDMKADIDEIIEASELVHNQVKEIRDALLMNRNPEDVDSDNEYVDESSYPEGSRISDSENQQNIMRQLPVEDKKKIQEQIDVFKITQNRFEREVAKWDETGNDIIVLAKYMCEIMMNMTDFTRGRGPLRTTMDVIKAAQDISDAGAKLNSLAKQIGDESVESETKKDLFAYLQRITLYCQQLNITSRVKADVQQVGNELIVSGLESAMSLIQTARNLLNAVVLTVKSAYIASTKYRRKNTAAPTLVEWRMAPPQKKPLVRPQEKPLGIVRRASEKRPLAPMKVLSEFHVAR</sequence>
<dbReference type="GO" id="GO:0005912">
    <property type="term" value="C:adherens junction"/>
    <property type="evidence" value="ECO:0007669"/>
    <property type="project" value="TreeGrafter"/>
</dbReference>
<dbReference type="Pfam" id="PF01044">
    <property type="entry name" value="Vinculin"/>
    <property type="match status" value="1"/>
</dbReference>
<dbReference type="GO" id="GO:0045296">
    <property type="term" value="F:cadherin binding"/>
    <property type="evidence" value="ECO:0007669"/>
    <property type="project" value="InterPro"/>
</dbReference>
<dbReference type="PANTHER" id="PTHR18914">
    <property type="entry name" value="ALPHA CATENIN"/>
    <property type="match status" value="1"/>
</dbReference>
<comment type="similarity">
    <text evidence="3">Belongs to the vinculin/alpha-catenin family.</text>
</comment>
<evidence type="ECO:0000313" key="10">
    <source>
        <dbReference type="WBParaSite" id="EVEC_0000401901-mRNA-1"/>
    </source>
</evidence>
<proteinExistence type="inferred from homology"/>
<keyword evidence="5" id="KW-0130">Cell adhesion</keyword>
<dbReference type="PANTHER" id="PTHR18914:SF9">
    <property type="entry name" value="CATENIN ALPHA"/>
    <property type="match status" value="1"/>
</dbReference>
<dbReference type="Proteomes" id="UP000274131">
    <property type="component" value="Unassembled WGS sequence"/>
</dbReference>
<keyword evidence="6" id="KW-0965">Cell junction</keyword>
<dbReference type="EMBL" id="UXUI01007668">
    <property type="protein sequence ID" value="VDD88584.1"/>
    <property type="molecule type" value="Genomic_DNA"/>
</dbReference>
<dbReference type="AlphaFoldDB" id="A0A0N4V213"/>
<dbReference type="InterPro" id="IPR001033">
    <property type="entry name" value="Alpha_catenin"/>
</dbReference>
<evidence type="ECO:0000313" key="8">
    <source>
        <dbReference type="EMBL" id="VDD88584.1"/>
    </source>
</evidence>
<evidence type="ECO:0000256" key="2">
    <source>
        <dbReference type="ARBA" id="ARBA00004496"/>
    </source>
</evidence>
<dbReference type="PRINTS" id="PR00805">
    <property type="entry name" value="ALPHACATENIN"/>
</dbReference>
<protein>
    <submittedName>
        <fullName evidence="10">Catenin alpha</fullName>
    </submittedName>
</protein>
<keyword evidence="4" id="KW-0963">Cytoplasm</keyword>
<dbReference type="WBParaSite" id="EVEC_0000401901-mRNA-1">
    <property type="protein sequence ID" value="EVEC_0000401901-mRNA-1"/>
    <property type="gene ID" value="EVEC_0000401901"/>
</dbReference>
<reference evidence="8 9" key="2">
    <citation type="submission" date="2018-10" db="EMBL/GenBank/DDBJ databases">
        <authorList>
            <consortium name="Pathogen Informatics"/>
        </authorList>
    </citation>
    <scope>NUCLEOTIDE SEQUENCE [LARGE SCALE GENOMIC DNA]</scope>
</reference>
<dbReference type="STRING" id="51028.A0A0N4V213"/>
<feature type="compositionally biased region" description="Acidic residues" evidence="7">
    <location>
        <begin position="642"/>
        <end position="651"/>
    </location>
</feature>
<dbReference type="GO" id="GO:0008013">
    <property type="term" value="F:beta-catenin binding"/>
    <property type="evidence" value="ECO:0007669"/>
    <property type="project" value="TreeGrafter"/>
</dbReference>
<evidence type="ECO:0000256" key="6">
    <source>
        <dbReference type="ARBA" id="ARBA00022949"/>
    </source>
</evidence>
<dbReference type="GO" id="GO:0016477">
    <property type="term" value="P:cell migration"/>
    <property type="evidence" value="ECO:0007669"/>
    <property type="project" value="TreeGrafter"/>
</dbReference>
<evidence type="ECO:0000256" key="3">
    <source>
        <dbReference type="ARBA" id="ARBA00008376"/>
    </source>
</evidence>
<accession>A0A0N4V213</accession>
<evidence type="ECO:0000313" key="9">
    <source>
        <dbReference type="Proteomes" id="UP000274131"/>
    </source>
</evidence>
<dbReference type="GO" id="GO:0005737">
    <property type="term" value="C:cytoplasm"/>
    <property type="evidence" value="ECO:0007669"/>
    <property type="project" value="UniProtKB-SubCell"/>
</dbReference>